<evidence type="ECO:0000256" key="2">
    <source>
        <dbReference type="ARBA" id="ARBA00022603"/>
    </source>
</evidence>
<dbReference type="SUPFAM" id="SSF53335">
    <property type="entry name" value="S-adenosyl-L-methionine-dependent methyltransferases"/>
    <property type="match status" value="1"/>
</dbReference>
<dbReference type="PANTHER" id="PTHR12176:SF80">
    <property type="entry name" value="EEF1A LYSINE METHYLTRANSFERASE 4"/>
    <property type="match status" value="1"/>
</dbReference>
<dbReference type="InterPro" id="IPR051419">
    <property type="entry name" value="Lys/N-term_MeTrsfase_sf"/>
</dbReference>
<organism evidence="5">
    <name type="scientific">Compsopogon caeruleus</name>
    <dbReference type="NCBI Taxonomy" id="31354"/>
    <lineage>
        <taxon>Eukaryota</taxon>
        <taxon>Rhodophyta</taxon>
        <taxon>Compsopogonophyceae</taxon>
        <taxon>Compsopogonales</taxon>
        <taxon>Compsopogonaceae</taxon>
        <taxon>Compsopogon</taxon>
    </lineage>
</organism>
<dbReference type="GO" id="GO:0032259">
    <property type="term" value="P:methylation"/>
    <property type="evidence" value="ECO:0007669"/>
    <property type="project" value="UniProtKB-KW"/>
</dbReference>
<gene>
    <name evidence="5" type="ORF">CCAE0312_LOCUS1607</name>
</gene>
<proteinExistence type="inferred from homology"/>
<reference evidence="5" key="1">
    <citation type="submission" date="2021-01" db="EMBL/GenBank/DDBJ databases">
        <authorList>
            <person name="Corre E."/>
            <person name="Pelletier E."/>
            <person name="Niang G."/>
            <person name="Scheremetjew M."/>
            <person name="Finn R."/>
            <person name="Kale V."/>
            <person name="Holt S."/>
            <person name="Cochrane G."/>
            <person name="Meng A."/>
            <person name="Brown T."/>
            <person name="Cohen L."/>
        </authorList>
    </citation>
    <scope>NUCLEOTIDE SEQUENCE</scope>
    <source>
        <strain evidence="5">SAG 36.94</strain>
    </source>
</reference>
<comment type="similarity">
    <text evidence="1">Belongs to the methyltransferase superfamily.</text>
</comment>
<dbReference type="EMBL" id="HBGH01002970">
    <property type="protein sequence ID" value="CAD9227423.1"/>
    <property type="molecule type" value="Transcribed_RNA"/>
</dbReference>
<protein>
    <recommendedName>
        <fullName evidence="4">Methyltransferase domain-containing protein</fullName>
    </recommendedName>
</protein>
<name>A0A7S1XBV8_9RHOD</name>
<dbReference type="InterPro" id="IPR025714">
    <property type="entry name" value="Methyltranfer_dom"/>
</dbReference>
<dbReference type="PANTHER" id="PTHR12176">
    <property type="entry name" value="SAM-DEPENDENT METHYLTRANSFERASE SUPERFAMILY PROTEIN"/>
    <property type="match status" value="1"/>
</dbReference>
<evidence type="ECO:0000313" key="5">
    <source>
        <dbReference type="EMBL" id="CAD9227423.1"/>
    </source>
</evidence>
<dbReference type="InterPro" id="IPR029063">
    <property type="entry name" value="SAM-dependent_MTases_sf"/>
</dbReference>
<dbReference type="AlphaFoldDB" id="A0A7S1XBV8"/>
<sequence>MEPKDTAEYKKQVYWEGRFAVEEDYDWVAKWDHYSPHLLRLVRQDHRVLVLGCGNSELSRKLFECGVKKIVNVDFSESVIRRMRQRHPEMTWIVGDIRTLRESLIQELGIGSVEGAFDVVVEKATLDALIADSKSQWEPEEGSKRDMALVLGEVSAVLKDGSSRFVSITFQQPHFRKRFFLDSSTLVVDEVHTIEGKSLDAFIFIARKSS</sequence>
<evidence type="ECO:0000256" key="1">
    <source>
        <dbReference type="ARBA" id="ARBA00008361"/>
    </source>
</evidence>
<dbReference type="Gene3D" id="3.40.50.150">
    <property type="entry name" value="Vaccinia Virus protein VP39"/>
    <property type="match status" value="1"/>
</dbReference>
<accession>A0A7S1XBV8</accession>
<evidence type="ECO:0000259" key="4">
    <source>
        <dbReference type="Pfam" id="PF13847"/>
    </source>
</evidence>
<dbReference type="GO" id="GO:0008168">
    <property type="term" value="F:methyltransferase activity"/>
    <property type="evidence" value="ECO:0007669"/>
    <property type="project" value="UniProtKB-KW"/>
</dbReference>
<keyword evidence="3" id="KW-0808">Transferase</keyword>
<dbReference type="Pfam" id="PF13847">
    <property type="entry name" value="Methyltransf_31"/>
    <property type="match status" value="1"/>
</dbReference>
<feature type="domain" description="Methyltransferase" evidence="4">
    <location>
        <begin position="45"/>
        <end position="166"/>
    </location>
</feature>
<dbReference type="CDD" id="cd02440">
    <property type="entry name" value="AdoMet_MTases"/>
    <property type="match status" value="1"/>
</dbReference>
<evidence type="ECO:0000256" key="3">
    <source>
        <dbReference type="ARBA" id="ARBA00022679"/>
    </source>
</evidence>
<keyword evidence="2" id="KW-0489">Methyltransferase</keyword>